<dbReference type="PROSITE" id="PS50850">
    <property type="entry name" value="MFS"/>
    <property type="match status" value="1"/>
</dbReference>
<feature type="transmembrane region" description="Helical" evidence="6">
    <location>
        <begin position="177"/>
        <end position="200"/>
    </location>
</feature>
<dbReference type="PANTHER" id="PTHR11662:SF399">
    <property type="entry name" value="FI19708P1-RELATED"/>
    <property type="match status" value="1"/>
</dbReference>
<feature type="transmembrane region" description="Helical" evidence="6">
    <location>
        <begin position="61"/>
        <end position="82"/>
    </location>
</feature>
<feature type="transmembrane region" description="Helical" evidence="6">
    <location>
        <begin position="401"/>
        <end position="423"/>
    </location>
</feature>
<keyword evidence="4 6" id="KW-1133">Transmembrane helix</keyword>
<dbReference type="InterPro" id="IPR050382">
    <property type="entry name" value="MFS_Na/Anion_cotransporter"/>
</dbReference>
<evidence type="ECO:0000256" key="3">
    <source>
        <dbReference type="ARBA" id="ARBA00022692"/>
    </source>
</evidence>
<dbReference type="InterPro" id="IPR036259">
    <property type="entry name" value="MFS_trans_sf"/>
</dbReference>
<dbReference type="PANTHER" id="PTHR11662">
    <property type="entry name" value="SOLUTE CARRIER FAMILY 17"/>
    <property type="match status" value="1"/>
</dbReference>
<evidence type="ECO:0000256" key="5">
    <source>
        <dbReference type="ARBA" id="ARBA00023136"/>
    </source>
</evidence>
<evidence type="ECO:0000256" key="1">
    <source>
        <dbReference type="ARBA" id="ARBA00004651"/>
    </source>
</evidence>
<keyword evidence="3 6" id="KW-0812">Transmembrane</keyword>
<feature type="transmembrane region" description="Helical" evidence="6">
    <location>
        <begin position="94"/>
        <end position="119"/>
    </location>
</feature>
<evidence type="ECO:0000256" key="4">
    <source>
        <dbReference type="ARBA" id="ARBA00022989"/>
    </source>
</evidence>
<comment type="subcellular location">
    <subcellularLocation>
        <location evidence="1">Cell membrane</location>
        <topology evidence="1">Multi-pass membrane protein</topology>
    </subcellularLocation>
</comment>
<reference evidence="8 9" key="1">
    <citation type="journal article" date="2024" name="Int. J. Mol. Sci.">
        <title>Exploration of Alicyclobacillus spp. Genome in Search of Antibiotic Resistance.</title>
        <authorList>
            <person name="Bucka-Kolendo J."/>
            <person name="Kiousi D.E."/>
            <person name="Dekowska A."/>
            <person name="Mikolajczuk-Szczyrba A."/>
            <person name="Karadedos D.M."/>
            <person name="Michael P."/>
            <person name="Galanis A."/>
            <person name="Sokolowska B."/>
        </authorList>
    </citation>
    <scope>NUCLEOTIDE SEQUENCE [LARGE SCALE GENOMIC DNA]</scope>
    <source>
        <strain evidence="8 9">KKP 3000</strain>
    </source>
</reference>
<feature type="transmembrane region" description="Helical" evidence="6">
    <location>
        <begin position="375"/>
        <end position="395"/>
    </location>
</feature>
<keyword evidence="2" id="KW-0813">Transport</keyword>
<feature type="transmembrane region" description="Helical" evidence="6">
    <location>
        <begin position="20"/>
        <end position="40"/>
    </location>
</feature>
<proteinExistence type="predicted"/>
<dbReference type="Proteomes" id="UP001579974">
    <property type="component" value="Unassembled WGS sequence"/>
</dbReference>
<comment type="caution">
    <text evidence="8">The sequence shown here is derived from an EMBL/GenBank/DDBJ whole genome shotgun (WGS) entry which is preliminary data.</text>
</comment>
<dbReference type="EMBL" id="JBDXSU010000004">
    <property type="protein sequence ID" value="MFB5189818.1"/>
    <property type="molecule type" value="Genomic_DNA"/>
</dbReference>
<evidence type="ECO:0000313" key="9">
    <source>
        <dbReference type="Proteomes" id="UP001579974"/>
    </source>
</evidence>
<dbReference type="Gene3D" id="1.20.1250.20">
    <property type="entry name" value="MFS general substrate transporter like domains"/>
    <property type="match status" value="2"/>
</dbReference>
<feature type="transmembrane region" description="Helical" evidence="6">
    <location>
        <begin position="313"/>
        <end position="332"/>
    </location>
</feature>
<evidence type="ECO:0000256" key="2">
    <source>
        <dbReference type="ARBA" id="ARBA00022448"/>
    </source>
</evidence>
<dbReference type="Pfam" id="PF07690">
    <property type="entry name" value="MFS_1"/>
    <property type="match status" value="1"/>
</dbReference>
<feature type="transmembrane region" description="Helical" evidence="6">
    <location>
        <begin position="344"/>
        <end position="363"/>
    </location>
</feature>
<feature type="transmembrane region" description="Helical" evidence="6">
    <location>
        <begin position="284"/>
        <end position="301"/>
    </location>
</feature>
<name>A0ABV5AC20_9BACL</name>
<evidence type="ECO:0000256" key="6">
    <source>
        <dbReference type="SAM" id="Phobius"/>
    </source>
</evidence>
<feature type="transmembrane region" description="Helical" evidence="6">
    <location>
        <begin position="245"/>
        <end position="264"/>
    </location>
</feature>
<feature type="domain" description="Major facilitator superfamily (MFS) profile" evidence="7">
    <location>
        <begin position="23"/>
        <end position="427"/>
    </location>
</feature>
<evidence type="ECO:0000313" key="8">
    <source>
        <dbReference type="EMBL" id="MFB5189818.1"/>
    </source>
</evidence>
<keyword evidence="5 6" id="KW-0472">Membrane</keyword>
<keyword evidence="9" id="KW-1185">Reference proteome</keyword>
<dbReference type="InterPro" id="IPR011701">
    <property type="entry name" value="MFS"/>
</dbReference>
<dbReference type="InterPro" id="IPR020846">
    <property type="entry name" value="MFS_dom"/>
</dbReference>
<gene>
    <name evidence="8" type="ORF">KKP3000_003207</name>
</gene>
<dbReference type="SUPFAM" id="SSF103473">
    <property type="entry name" value="MFS general substrate transporter"/>
    <property type="match status" value="1"/>
</dbReference>
<organism evidence="8 9">
    <name type="scientific">Alicyclobacillus fastidiosus</name>
    <dbReference type="NCBI Taxonomy" id="392011"/>
    <lineage>
        <taxon>Bacteria</taxon>
        <taxon>Bacillati</taxon>
        <taxon>Bacillota</taxon>
        <taxon>Bacilli</taxon>
        <taxon>Bacillales</taxon>
        <taxon>Alicyclobacillaceae</taxon>
        <taxon>Alicyclobacillus</taxon>
    </lineage>
</organism>
<feature type="transmembrane region" description="Helical" evidence="6">
    <location>
        <begin position="153"/>
        <end position="171"/>
    </location>
</feature>
<accession>A0ABV5AC20</accession>
<sequence>MSLNVGLSPNGAVVDSRVRWRYVMPTLVLLQTLGMVDKVNVGMVMTYKPFLTYMNLTNQKALAGMLMTLFVVAYGIGMPFWGMVIDKWGARKSAILSTIAWIVMLVIGGLSTSLTWLFISRIGLGLAEATIWPLGNNLIAHWFPVKERSKASAYWVSGLSIGIALSGLLVPPMLSNFGWRSVFFILATIDLIPLCMFVFLTKDGPRYVRNISSFEISLIEQGVLEKTSEIPNYDKATTRAFYRDYRFWILTFCNVTASVLNFGINTWMPSYLTNVRHLSLSGMGYFTAISWILCPLFMVLAGRWSDHLLRRSAFITIGYIAFAVFFYFATLAESSIAVLILETIAIWGYEIAVTMTFSMLHSIVVKSHMGRSSGVLTGVSNVAAAFIPMVMGAVIGHYNSFTGAFLILSGFAVAAAALTAVLIPQRY</sequence>
<evidence type="ECO:0000259" key="7">
    <source>
        <dbReference type="PROSITE" id="PS50850"/>
    </source>
</evidence>
<protein>
    <submittedName>
        <fullName evidence="8">MFS transporter</fullName>
    </submittedName>
</protein>
<dbReference type="RefSeq" id="WP_275476366.1">
    <property type="nucleotide sequence ID" value="NZ_CP162940.1"/>
</dbReference>